<evidence type="ECO:0000256" key="1">
    <source>
        <dbReference type="SAM" id="MobiDB-lite"/>
    </source>
</evidence>
<keyword evidence="3" id="KW-1185">Reference proteome</keyword>
<feature type="region of interest" description="Disordered" evidence="1">
    <location>
        <begin position="148"/>
        <end position="167"/>
    </location>
</feature>
<gene>
    <name evidence="2" type="ORF">V7S43_016471</name>
</gene>
<dbReference type="Proteomes" id="UP001632037">
    <property type="component" value="Unassembled WGS sequence"/>
</dbReference>
<dbReference type="EMBL" id="JBIMZQ010000053">
    <property type="protein sequence ID" value="KAL3658587.1"/>
    <property type="molecule type" value="Genomic_DNA"/>
</dbReference>
<evidence type="ECO:0000313" key="3">
    <source>
        <dbReference type="Proteomes" id="UP001632037"/>
    </source>
</evidence>
<name>A0ABD3EWC1_9STRA</name>
<dbReference type="InterPro" id="IPR021109">
    <property type="entry name" value="Peptidase_aspartic_dom_sf"/>
</dbReference>
<comment type="caution">
    <text evidence="2">The sequence shown here is derived from an EMBL/GenBank/DDBJ whole genome shotgun (WGS) entry which is preliminary data.</text>
</comment>
<sequence>MVRPFVVIDKLHVDVILGTDTLKAYRAVVDLDTNTVTLKDTKEVFPIGSPRVEEMYTARISSTVRLCPGGQALVVSDVQGDAADDTTVLGEGYVDLDETVKVARTLCTVTEGKVVVEVCSPSTEDVIIKKGTLIAAATVVPESAFAFESKKGSPEADANTSTSSTDWVSTVIGTVESHPEPSLDPVPALKEELQK</sequence>
<organism evidence="2 3">
    <name type="scientific">Phytophthora oleae</name>
    <dbReference type="NCBI Taxonomy" id="2107226"/>
    <lineage>
        <taxon>Eukaryota</taxon>
        <taxon>Sar</taxon>
        <taxon>Stramenopiles</taxon>
        <taxon>Oomycota</taxon>
        <taxon>Peronosporomycetes</taxon>
        <taxon>Peronosporales</taxon>
        <taxon>Peronosporaceae</taxon>
        <taxon>Phytophthora</taxon>
    </lineage>
</organism>
<protein>
    <recommendedName>
        <fullName evidence="4">Altered inheritance of mitochondria protein 24, mitochondrial</fullName>
    </recommendedName>
</protein>
<accession>A0ABD3EWC1</accession>
<reference evidence="2 3" key="1">
    <citation type="submission" date="2024-09" db="EMBL/GenBank/DDBJ databases">
        <title>Genome sequencing and assembly of Phytophthora oleae, isolate VK10A, causative agent of rot of olive drupes.</title>
        <authorList>
            <person name="Conti Taguali S."/>
            <person name="Riolo M."/>
            <person name="La Spada F."/>
            <person name="Cacciola S.O."/>
            <person name="Dionisio G."/>
        </authorList>
    </citation>
    <scope>NUCLEOTIDE SEQUENCE [LARGE SCALE GENOMIC DNA]</scope>
    <source>
        <strain evidence="2 3">VK10A</strain>
    </source>
</reference>
<dbReference type="AlphaFoldDB" id="A0ABD3EWC1"/>
<proteinExistence type="predicted"/>
<evidence type="ECO:0008006" key="4">
    <source>
        <dbReference type="Google" id="ProtNLM"/>
    </source>
</evidence>
<feature type="region of interest" description="Disordered" evidence="1">
    <location>
        <begin position="175"/>
        <end position="195"/>
    </location>
</feature>
<evidence type="ECO:0000313" key="2">
    <source>
        <dbReference type="EMBL" id="KAL3658587.1"/>
    </source>
</evidence>
<dbReference type="Gene3D" id="2.40.70.10">
    <property type="entry name" value="Acid Proteases"/>
    <property type="match status" value="1"/>
</dbReference>